<feature type="region of interest" description="Disordered" evidence="6">
    <location>
        <begin position="441"/>
        <end position="463"/>
    </location>
</feature>
<keyword evidence="4" id="KW-0862">Zinc</keyword>
<keyword evidence="1" id="KW-0479">Metal-binding</keyword>
<dbReference type="FunFam" id="3.30.160.60:FF:001290">
    <property type="entry name" value="Zinc finger 45-like"/>
    <property type="match status" value="1"/>
</dbReference>
<dbReference type="GO" id="GO:0000978">
    <property type="term" value="F:RNA polymerase II cis-regulatory region sequence-specific DNA binding"/>
    <property type="evidence" value="ECO:0007669"/>
    <property type="project" value="TreeGrafter"/>
</dbReference>
<dbReference type="SUPFAM" id="SSF57667">
    <property type="entry name" value="beta-beta-alpha zinc fingers"/>
    <property type="match status" value="2"/>
</dbReference>
<dbReference type="SMART" id="SM00355">
    <property type="entry name" value="ZnF_C2H2"/>
    <property type="match status" value="4"/>
</dbReference>
<evidence type="ECO:0000256" key="3">
    <source>
        <dbReference type="ARBA" id="ARBA00022771"/>
    </source>
</evidence>
<dbReference type="FunFam" id="3.30.160.60:FF:000259">
    <property type="entry name" value="Zinc finger and BTB domain containing 7C"/>
    <property type="match status" value="1"/>
</dbReference>
<dbReference type="InterPro" id="IPR050457">
    <property type="entry name" value="ZnFinger_BTB_dom_contain"/>
</dbReference>
<dbReference type="Ensembl" id="ENSSDUT00000022410.1">
    <property type="protein sequence ID" value="ENSSDUP00000022003.1"/>
    <property type="gene ID" value="ENSSDUG00000015994.1"/>
</dbReference>
<proteinExistence type="predicted"/>
<evidence type="ECO:0000259" key="7">
    <source>
        <dbReference type="PROSITE" id="PS50097"/>
    </source>
</evidence>
<dbReference type="InterPro" id="IPR036236">
    <property type="entry name" value="Znf_C2H2_sf"/>
</dbReference>
<evidence type="ECO:0000259" key="8">
    <source>
        <dbReference type="PROSITE" id="PS50157"/>
    </source>
</evidence>
<keyword evidence="10" id="KW-1185">Reference proteome</keyword>
<feature type="domain" description="C2H2-type" evidence="8">
    <location>
        <begin position="362"/>
        <end position="389"/>
    </location>
</feature>
<dbReference type="Proteomes" id="UP000261420">
    <property type="component" value="Unplaced"/>
</dbReference>
<dbReference type="SMART" id="SM00225">
    <property type="entry name" value="BTB"/>
    <property type="match status" value="1"/>
</dbReference>
<dbReference type="InterPro" id="IPR011333">
    <property type="entry name" value="SKP1/BTB/POZ_sf"/>
</dbReference>
<feature type="compositionally biased region" description="Basic and acidic residues" evidence="6">
    <location>
        <begin position="511"/>
        <end position="535"/>
    </location>
</feature>
<feature type="compositionally biased region" description="Acidic residues" evidence="6">
    <location>
        <begin position="153"/>
        <end position="179"/>
    </location>
</feature>
<dbReference type="FunFam" id="3.30.160.60:FF:000115">
    <property type="entry name" value="Zinc finger and BTB domain containing 7C"/>
    <property type="match status" value="1"/>
</dbReference>
<dbReference type="Pfam" id="PF00096">
    <property type="entry name" value="zf-C2H2"/>
    <property type="match status" value="2"/>
</dbReference>
<dbReference type="PROSITE" id="PS50097">
    <property type="entry name" value="BTB"/>
    <property type="match status" value="1"/>
</dbReference>
<evidence type="ECO:0000256" key="1">
    <source>
        <dbReference type="ARBA" id="ARBA00022723"/>
    </source>
</evidence>
<feature type="domain" description="C2H2-type" evidence="8">
    <location>
        <begin position="334"/>
        <end position="361"/>
    </location>
</feature>
<dbReference type="PROSITE" id="PS00028">
    <property type="entry name" value="ZINC_FINGER_C2H2_1"/>
    <property type="match status" value="3"/>
</dbReference>
<name>A0A3B4UU74_SERDU</name>
<dbReference type="Gene3D" id="3.30.710.10">
    <property type="entry name" value="Potassium Channel Kv1.1, Chain A"/>
    <property type="match status" value="1"/>
</dbReference>
<feature type="domain" description="C2H2-type" evidence="8">
    <location>
        <begin position="418"/>
        <end position="453"/>
    </location>
</feature>
<dbReference type="FunFam" id="3.30.160.60:FF:000572">
    <property type="entry name" value="Zinc finger and BTB domain containing 7C"/>
    <property type="match status" value="1"/>
</dbReference>
<dbReference type="GO" id="GO:0008270">
    <property type="term" value="F:zinc ion binding"/>
    <property type="evidence" value="ECO:0007669"/>
    <property type="project" value="UniProtKB-KW"/>
</dbReference>
<dbReference type="InterPro" id="IPR013087">
    <property type="entry name" value="Znf_C2H2_type"/>
</dbReference>
<evidence type="ECO:0000313" key="9">
    <source>
        <dbReference type="Ensembl" id="ENSSDUP00000022003.1"/>
    </source>
</evidence>
<feature type="compositionally biased region" description="Basic residues" evidence="6">
    <location>
        <begin position="441"/>
        <end position="454"/>
    </location>
</feature>
<evidence type="ECO:0000256" key="2">
    <source>
        <dbReference type="ARBA" id="ARBA00022737"/>
    </source>
</evidence>
<evidence type="ECO:0000256" key="5">
    <source>
        <dbReference type="PROSITE-ProRule" id="PRU00042"/>
    </source>
</evidence>
<reference evidence="9" key="1">
    <citation type="submission" date="2025-08" db="UniProtKB">
        <authorList>
            <consortium name="Ensembl"/>
        </authorList>
    </citation>
    <scope>IDENTIFICATION</scope>
</reference>
<dbReference type="PROSITE" id="PS50157">
    <property type="entry name" value="ZINC_FINGER_C2H2_2"/>
    <property type="match status" value="4"/>
</dbReference>
<dbReference type="GeneTree" id="ENSGT00940000159814"/>
<sequence length="591" mass="67069">MDVVSNDLKEDLIGIPFPNHSSDVLCSLNEQRRDGLLCDVILIVRDQEYRTHRSVLAACSQYFKKLFTVATTDARDHHPTAAVYEIDFVAPECLTAILEFAYTSTLTVTASNVKEILNAAQMLEIPCIINVCLEIMDSGGGGGGGGGRRVVEGEEDEEEEEDAEEDEEEEEEEEDEEEDAGSRKDDRALKDFSIESLLQEGLYPRMSTLDRRTNFSPLLPGFYPSMWAAEFPAFTQQLLDPSHHQHPHASRPLDLAVKREIIKEEMKEEVPPSLLHGDFLKEFVSSESHALGQIKDEADFRSYLSFLSSASHLGALFPPWQLEEERKMKPKASQQCPICNKVIQGAGKLPRHMRTHTGEKPYMCTICEVRFTRQDKLKIHMRKHTGERPYICLHCNSKFVHNYDLKNHLRIHTGVRPYQCEHCYKSFTRSDHLHRHIKRQSCRISRPRRGRKPAAWRSTPTSNFLCPPTAATNRFEENGLSPAYQGVKSHGLGEMLGLSNRGLGFKSVDGAGRESREERRAEGKQRAEEEKTGEGRQRGVFAFALAGEEVLTRSPFYAATSDPWTMRLELSKPRGNQFKNYHISTMSSEAR</sequence>
<dbReference type="AlphaFoldDB" id="A0A3B4UU74"/>
<evidence type="ECO:0000313" key="10">
    <source>
        <dbReference type="Proteomes" id="UP000261420"/>
    </source>
</evidence>
<feature type="domain" description="BTB" evidence="7">
    <location>
        <begin position="38"/>
        <end position="110"/>
    </location>
</feature>
<reference evidence="9" key="2">
    <citation type="submission" date="2025-09" db="UniProtKB">
        <authorList>
            <consortium name="Ensembl"/>
        </authorList>
    </citation>
    <scope>IDENTIFICATION</scope>
</reference>
<dbReference type="GO" id="GO:0000981">
    <property type="term" value="F:DNA-binding transcription factor activity, RNA polymerase II-specific"/>
    <property type="evidence" value="ECO:0007669"/>
    <property type="project" value="TreeGrafter"/>
</dbReference>
<accession>A0A3B4UU74</accession>
<dbReference type="InterPro" id="IPR000210">
    <property type="entry name" value="BTB/POZ_dom"/>
</dbReference>
<feature type="region of interest" description="Disordered" evidence="6">
    <location>
        <begin position="141"/>
        <end position="186"/>
    </location>
</feature>
<organism evidence="9 10">
    <name type="scientific">Seriola dumerili</name>
    <name type="common">Greater amberjack</name>
    <name type="synonym">Caranx dumerili</name>
    <dbReference type="NCBI Taxonomy" id="41447"/>
    <lineage>
        <taxon>Eukaryota</taxon>
        <taxon>Metazoa</taxon>
        <taxon>Chordata</taxon>
        <taxon>Craniata</taxon>
        <taxon>Vertebrata</taxon>
        <taxon>Euteleostomi</taxon>
        <taxon>Actinopterygii</taxon>
        <taxon>Neopterygii</taxon>
        <taxon>Teleostei</taxon>
        <taxon>Neoteleostei</taxon>
        <taxon>Acanthomorphata</taxon>
        <taxon>Carangaria</taxon>
        <taxon>Carangiformes</taxon>
        <taxon>Carangidae</taxon>
        <taxon>Seriola</taxon>
    </lineage>
</organism>
<protein>
    <submittedName>
        <fullName evidence="9">Zinc finger and BTB domain containing 7C</fullName>
    </submittedName>
</protein>
<evidence type="ECO:0000256" key="6">
    <source>
        <dbReference type="SAM" id="MobiDB-lite"/>
    </source>
</evidence>
<keyword evidence="3 5" id="KW-0863">Zinc-finger</keyword>
<dbReference type="FunFam" id="3.30.710.10:FF:000043">
    <property type="entry name" value="Zinc finger and BTB domain containing 7A"/>
    <property type="match status" value="1"/>
</dbReference>
<dbReference type="PANTHER" id="PTHR46105">
    <property type="entry name" value="AGAP004733-PA"/>
    <property type="match status" value="1"/>
</dbReference>
<feature type="domain" description="C2H2-type" evidence="8">
    <location>
        <begin position="390"/>
        <end position="417"/>
    </location>
</feature>
<keyword evidence="2" id="KW-0677">Repeat</keyword>
<dbReference type="SUPFAM" id="SSF54695">
    <property type="entry name" value="POZ domain"/>
    <property type="match status" value="1"/>
</dbReference>
<evidence type="ECO:0000256" key="4">
    <source>
        <dbReference type="ARBA" id="ARBA00022833"/>
    </source>
</evidence>
<dbReference type="Gene3D" id="3.30.160.60">
    <property type="entry name" value="Classic Zinc Finger"/>
    <property type="match status" value="4"/>
</dbReference>
<dbReference type="Pfam" id="PF00651">
    <property type="entry name" value="BTB"/>
    <property type="match status" value="1"/>
</dbReference>
<dbReference type="PANTHER" id="PTHR46105:SF7">
    <property type="entry name" value="ZINC FINGER AND BTB DOMAIN-CONTAINING PROTEIN 7C"/>
    <property type="match status" value="1"/>
</dbReference>
<feature type="region of interest" description="Disordered" evidence="6">
    <location>
        <begin position="506"/>
        <end position="535"/>
    </location>
</feature>